<dbReference type="EMBL" id="LR216287">
    <property type="protein sequence ID" value="VFJ13116.1"/>
    <property type="molecule type" value="Genomic_DNA"/>
</dbReference>
<reference evidence="2 3" key="1">
    <citation type="submission" date="2019-02" db="EMBL/GenBank/DDBJ databases">
        <authorList>
            <person name="Lehtovirta-Morley E L."/>
        </authorList>
    </citation>
    <scope>NUCLEOTIDE SEQUENCE [LARGE SCALE GENOMIC DNA]</scope>
    <source>
        <strain evidence="2">NFRAN1</strain>
    </source>
</reference>
<feature type="compositionally biased region" description="Polar residues" evidence="1">
    <location>
        <begin position="17"/>
        <end position="27"/>
    </location>
</feature>
<evidence type="ECO:0000313" key="3">
    <source>
        <dbReference type="Proteomes" id="UP000294299"/>
    </source>
</evidence>
<dbReference type="KEGG" id="nfn:NFRAN_0794"/>
<feature type="compositionally biased region" description="Basic and acidic residues" evidence="1">
    <location>
        <begin position="1"/>
        <end position="16"/>
    </location>
</feature>
<keyword evidence="3" id="KW-1185">Reference proteome</keyword>
<evidence type="ECO:0000313" key="2">
    <source>
        <dbReference type="EMBL" id="VFJ13116.1"/>
    </source>
</evidence>
<feature type="region of interest" description="Disordered" evidence="1">
    <location>
        <begin position="1"/>
        <end position="27"/>
    </location>
</feature>
<gene>
    <name evidence="2" type="ORF">NFRAN_0794</name>
</gene>
<evidence type="ECO:0000256" key="1">
    <source>
        <dbReference type="SAM" id="MobiDB-lite"/>
    </source>
</evidence>
<accession>A0A484I7P2</accession>
<name>A0A484I7P2_9ARCH</name>
<organism evidence="2 3">
    <name type="scientific">Candidatus Nitrosocosmicus franklandianus</name>
    <dbReference type="NCBI Taxonomy" id="1798806"/>
    <lineage>
        <taxon>Archaea</taxon>
        <taxon>Nitrososphaerota</taxon>
        <taxon>Nitrososphaeria</taxon>
        <taxon>Nitrososphaerales</taxon>
        <taxon>Nitrososphaeraceae</taxon>
        <taxon>Candidatus Nitrosocosmicus</taxon>
    </lineage>
</organism>
<dbReference type="Proteomes" id="UP000294299">
    <property type="component" value="Chromosome NFRAN"/>
</dbReference>
<dbReference type="AlphaFoldDB" id="A0A484I7P2"/>
<protein>
    <submittedName>
        <fullName evidence="2">Uncharacterized protein</fullName>
    </submittedName>
</protein>
<sequence length="60" mass="7008">MRKFLETFGDRNKETNPENGTTRIQKSSDNSLHLQIFYNGSWRHDNSCKLTTNKECNIST</sequence>
<proteinExistence type="predicted"/>